<organism evidence="2 3">
    <name type="scientific">Diplocarpon coronariae</name>
    <dbReference type="NCBI Taxonomy" id="2795749"/>
    <lineage>
        <taxon>Eukaryota</taxon>
        <taxon>Fungi</taxon>
        <taxon>Dikarya</taxon>
        <taxon>Ascomycota</taxon>
        <taxon>Pezizomycotina</taxon>
        <taxon>Leotiomycetes</taxon>
        <taxon>Helotiales</taxon>
        <taxon>Drepanopezizaceae</taxon>
        <taxon>Diplocarpon</taxon>
    </lineage>
</organism>
<comment type="caution">
    <text evidence="2">The sequence shown here is derived from an EMBL/GenBank/DDBJ whole genome shotgun (WGS) entry which is preliminary data.</text>
</comment>
<feature type="compositionally biased region" description="Basic and acidic residues" evidence="1">
    <location>
        <begin position="47"/>
        <end position="59"/>
    </location>
</feature>
<keyword evidence="3" id="KW-1185">Reference proteome</keyword>
<dbReference type="CDD" id="cd14688">
    <property type="entry name" value="bZIP_YAP"/>
    <property type="match status" value="1"/>
</dbReference>
<sequence>MADCRPQNLDPRESIDNGDSAGSKAGPKRRASRAGTRSVASLTPEQLARKRANDREAQRSIRQRTKTHIEELEQRIRDLSDDKDARNFEQIKRRNAELEEELRRLRELLGRSDGSVASSPEIGSTPYQARYGTDGLEDQFPMRYSPGWSSPSISVTGPGGSLPTYPASSAGDLLSSFAPDHSGLPAEFSDLGSTRNDTFNSDSGVPNVTNAPLIPVPVRRGGFASRPEFARSRSYPHGGCGLPASHGPVKIIGGTAGIGSSPLTSQPLSPVGDSSMANRDTKGVVMSPSACHPLTANFKNARMASQMPQQNNRPTYVRQQSVLANQPGLAAWEIPIRFTVPDGPVDSILLGLLRRQKGLACESTFGGLLIGPFHPDLRALINPDMSNKVHPVSSVISNVFQRLQYPSLAAKVASLYLVYRFFQWQIWPTMETWRNMPEWFYPVASQLATAHPLWMSLLTWGKMRNTVIDNQDKYATEEFRDLWRTAINLNWPYGENDILVLIGEEVRITDAFMRHLEHEANWSLNKSFQQRYPELRGTCRFTNR</sequence>
<evidence type="ECO:0000313" key="3">
    <source>
        <dbReference type="Proteomes" id="UP000242519"/>
    </source>
</evidence>
<proteinExistence type="predicted"/>
<dbReference type="OrthoDB" id="2985014at2759"/>
<feature type="region of interest" description="Disordered" evidence="1">
    <location>
        <begin position="1"/>
        <end position="67"/>
    </location>
</feature>
<dbReference type="PANTHER" id="PTHR37012:SF2">
    <property type="entry name" value="BZIP DOMAIN-CONTAINING PROTEIN-RELATED"/>
    <property type="match status" value="1"/>
</dbReference>
<dbReference type="Proteomes" id="UP000242519">
    <property type="component" value="Unassembled WGS sequence"/>
</dbReference>
<dbReference type="Pfam" id="PF11905">
    <property type="entry name" value="DUF3425"/>
    <property type="match status" value="1"/>
</dbReference>
<protein>
    <submittedName>
        <fullName evidence="2">BZIP transcription factor</fullName>
    </submittedName>
</protein>
<dbReference type="InterPro" id="IPR021833">
    <property type="entry name" value="DUF3425"/>
</dbReference>
<dbReference type="InParanoid" id="A0A218ZAM2"/>
<reference evidence="2 3" key="1">
    <citation type="submission" date="2017-04" db="EMBL/GenBank/DDBJ databases">
        <title>Draft genome sequence of Marssonina coronaria NL1: causal agent of apple blotch.</title>
        <authorList>
            <person name="Cheng Q."/>
        </authorList>
    </citation>
    <scope>NUCLEOTIDE SEQUENCE [LARGE SCALE GENOMIC DNA]</scope>
    <source>
        <strain evidence="2 3">NL1</strain>
    </source>
</reference>
<gene>
    <name evidence="2" type="ORF">B2J93_5627</name>
</gene>
<dbReference type="Gene3D" id="1.20.5.170">
    <property type="match status" value="1"/>
</dbReference>
<evidence type="ECO:0000256" key="1">
    <source>
        <dbReference type="SAM" id="MobiDB-lite"/>
    </source>
</evidence>
<name>A0A218ZAM2_9HELO</name>
<evidence type="ECO:0000313" key="2">
    <source>
        <dbReference type="EMBL" id="OWP05109.1"/>
    </source>
</evidence>
<dbReference type="AlphaFoldDB" id="A0A218ZAM2"/>
<dbReference type="PANTHER" id="PTHR37012">
    <property type="entry name" value="B-ZIP TRANSCRIPTION FACTOR (EUROFUNG)-RELATED"/>
    <property type="match status" value="1"/>
</dbReference>
<dbReference type="EMBL" id="MZNU01000078">
    <property type="protein sequence ID" value="OWP05109.1"/>
    <property type="molecule type" value="Genomic_DNA"/>
</dbReference>
<accession>A0A218ZAM2</accession>